<dbReference type="EMBL" id="BMOS01000004">
    <property type="protein sequence ID" value="GGN52317.1"/>
    <property type="molecule type" value="Genomic_DNA"/>
</dbReference>
<keyword evidence="3" id="KW-1185">Reference proteome</keyword>
<proteinExistence type="predicted"/>
<feature type="compositionally biased region" description="Basic and acidic residues" evidence="1">
    <location>
        <begin position="1"/>
        <end position="12"/>
    </location>
</feature>
<evidence type="ECO:0000313" key="3">
    <source>
        <dbReference type="Proteomes" id="UP000624041"/>
    </source>
</evidence>
<gene>
    <name evidence="2" type="ORF">GCM10007971_07760</name>
</gene>
<protein>
    <submittedName>
        <fullName evidence="2">Uncharacterized protein</fullName>
    </submittedName>
</protein>
<dbReference type="SUPFAM" id="SSF53822">
    <property type="entry name" value="Periplasmic binding protein-like I"/>
    <property type="match status" value="1"/>
</dbReference>
<reference evidence="2" key="2">
    <citation type="submission" date="2020-09" db="EMBL/GenBank/DDBJ databases">
        <authorList>
            <person name="Sun Q."/>
            <person name="Ohkuma M."/>
        </authorList>
    </citation>
    <scope>NUCLEOTIDE SEQUENCE</scope>
    <source>
        <strain evidence="2">JCM 17251</strain>
    </source>
</reference>
<name>A0A917XUV0_9BACI</name>
<dbReference type="AlphaFoldDB" id="A0A917XUV0"/>
<feature type="region of interest" description="Disordered" evidence="1">
    <location>
        <begin position="1"/>
        <end position="29"/>
    </location>
</feature>
<evidence type="ECO:0000313" key="2">
    <source>
        <dbReference type="EMBL" id="GGN52317.1"/>
    </source>
</evidence>
<reference evidence="2" key="1">
    <citation type="journal article" date="2014" name="Int. J. Syst. Evol. Microbiol.">
        <title>Complete genome sequence of Corynebacterium casei LMG S-19264T (=DSM 44701T), isolated from a smear-ripened cheese.</title>
        <authorList>
            <consortium name="US DOE Joint Genome Institute (JGI-PGF)"/>
            <person name="Walter F."/>
            <person name="Albersmeier A."/>
            <person name="Kalinowski J."/>
            <person name="Ruckert C."/>
        </authorList>
    </citation>
    <scope>NUCLEOTIDE SEQUENCE</scope>
    <source>
        <strain evidence="2">JCM 17251</strain>
    </source>
</reference>
<evidence type="ECO:0000256" key="1">
    <source>
        <dbReference type="SAM" id="MobiDB-lite"/>
    </source>
</evidence>
<organism evidence="2 3">
    <name type="scientific">Oceanobacillus indicireducens</name>
    <dbReference type="NCBI Taxonomy" id="1004261"/>
    <lineage>
        <taxon>Bacteria</taxon>
        <taxon>Bacillati</taxon>
        <taxon>Bacillota</taxon>
        <taxon>Bacilli</taxon>
        <taxon>Bacillales</taxon>
        <taxon>Bacillaceae</taxon>
        <taxon>Oceanobacillus</taxon>
    </lineage>
</organism>
<dbReference type="Gene3D" id="3.40.50.2300">
    <property type="match status" value="1"/>
</dbReference>
<comment type="caution">
    <text evidence="2">The sequence shown here is derived from an EMBL/GenBank/DDBJ whole genome shotgun (WGS) entry which is preliminary data.</text>
</comment>
<dbReference type="Proteomes" id="UP000624041">
    <property type="component" value="Unassembled WGS sequence"/>
</dbReference>
<sequence length="92" mass="10178">MSSSDSGDKNSSETEEAPETLENPTLSEGEEIVEIGYSGPLSGPAAQYGINVMNGLEMAAEEINEMALKWMERRINLKSLHLMINIYQMRQA</sequence>
<dbReference type="RefSeq" id="WP_229782550.1">
    <property type="nucleotide sequence ID" value="NZ_BMOS01000004.1"/>
</dbReference>
<accession>A0A917XUV0</accession>
<dbReference type="InterPro" id="IPR028082">
    <property type="entry name" value="Peripla_BP_I"/>
</dbReference>